<dbReference type="SUPFAM" id="SSF55073">
    <property type="entry name" value="Nucleotide cyclase"/>
    <property type="match status" value="1"/>
</dbReference>
<feature type="transmembrane region" description="Helical" evidence="1">
    <location>
        <begin position="278"/>
        <end position="300"/>
    </location>
</feature>
<dbReference type="CDD" id="cd01948">
    <property type="entry name" value="EAL"/>
    <property type="match status" value="1"/>
</dbReference>
<dbReference type="CDD" id="cd01949">
    <property type="entry name" value="GGDEF"/>
    <property type="match status" value="1"/>
</dbReference>
<dbReference type="InterPro" id="IPR043128">
    <property type="entry name" value="Rev_trsase/Diguanyl_cyclase"/>
</dbReference>
<dbReference type="PROSITE" id="PS50887">
    <property type="entry name" value="GGDEF"/>
    <property type="match status" value="1"/>
</dbReference>
<name>A0A4S8P3C6_9HYPH</name>
<dbReference type="SMART" id="SM00267">
    <property type="entry name" value="GGDEF"/>
    <property type="match status" value="1"/>
</dbReference>
<dbReference type="PROSITE" id="PS51257">
    <property type="entry name" value="PROKAR_LIPOPROTEIN"/>
    <property type="match status" value="1"/>
</dbReference>
<accession>A0A4S8P3C6</accession>
<dbReference type="InterPro" id="IPR035919">
    <property type="entry name" value="EAL_sf"/>
</dbReference>
<dbReference type="NCBIfam" id="TIGR00254">
    <property type="entry name" value="GGDEF"/>
    <property type="match status" value="1"/>
</dbReference>
<proteinExistence type="predicted"/>
<feature type="transmembrane region" description="Helical" evidence="1">
    <location>
        <begin position="307"/>
        <end position="328"/>
    </location>
</feature>
<dbReference type="Gene3D" id="3.20.20.450">
    <property type="entry name" value="EAL domain"/>
    <property type="match status" value="1"/>
</dbReference>
<evidence type="ECO:0000256" key="1">
    <source>
        <dbReference type="SAM" id="Phobius"/>
    </source>
</evidence>
<protein>
    <submittedName>
        <fullName evidence="4">EAL domain-containing protein</fullName>
    </submittedName>
</protein>
<feature type="domain" description="EAL" evidence="2">
    <location>
        <begin position="675"/>
        <end position="925"/>
    </location>
</feature>
<sequence length="940" mass="100464">MKSEWVAGHRLVDARSLRAILLLAVLALACLAPSLSIVAHLDNQISEARAKAAARTASGNFIFVAIDQKSLADIGTWPWPRQLHASLIDKLVSAGAGDIFLDIDFSSASTPEADRRLQQSLEAAGGGVILPVFRQRSSAGETDSLVATTPRAEFAQNAWTALVDVELDADGLVRSVPLVAMIDGTPTVSASAILAGLDGVDEEKLAIDFSIMPEMVPTFSLTDVLSGAVPAEVFKGRSVVVGAYAVELKDIFSVPVHGAISGPMLHILAAETLVQQRALLTVPALLLALASALLVTAYAFVGRRWPLAVALVCTLAVIALCEGAAYLMYERFAIDLKTASVWLVHAFGLVMLLADKLRLKEWIADLATAQSRDTRRVFKRVIRDSIDPIIILDSKTGLLDASKTLAATLNLPTPVAEGTLLREFAPAALVKGVDDVLGAYAAAPDSSHSQTVTLALEEGSQARYLEAVLTVSPFERMSSDGYSSIGSHVICIVLRDVTARRLYERKLEALARTDDLTGALSRRGLCDALTSANSDFVLFALDLHRFNVINDMLGREKGDRVLQVVAQRLTSMAGQTGLVARIDGNVLCLAMPAVECPSLSGMAEKVLASFDTPFDIDGMSVALEAHIGAALGTAAAGDPARWLEAAEQALGEAKQVGGRGWRAYDPASALRRMRSRMLEAEMPAALAAGQFFLRYQPQVSLETRAMLGVEALARWEHPSIGAVSPGEFIPIAEANGFITELGRFMLHEACHTALGWPEHLTVAVNVSPVQFQRGTILNDVREALAASGLPPQRLHLEITETLFLDRSDTLFKTLESLRGLGISIALDDFGTGYSSLGYLTCLPLDKLKIDQSFVRDMADEAGAGSIVRTIIALAHSLKLQVIAEGVETEEQCRLLITLGCDCAQGYHFGKPMDAEDISTLSSPDLTSLGRHTLIGQAKAG</sequence>
<reference evidence="4 5" key="1">
    <citation type="submission" date="2019-04" db="EMBL/GenBank/DDBJ databases">
        <title>Genome sequence of strain shin9-1.</title>
        <authorList>
            <person name="Gao J."/>
            <person name="Sun J."/>
        </authorList>
    </citation>
    <scope>NUCLEOTIDE SEQUENCE [LARGE SCALE GENOMIC DNA]</scope>
    <source>
        <strain evidence="5">shin9-1</strain>
    </source>
</reference>
<dbReference type="RefSeq" id="WP_136598822.1">
    <property type="nucleotide sequence ID" value="NZ_STGV01000003.1"/>
</dbReference>
<evidence type="ECO:0000259" key="2">
    <source>
        <dbReference type="PROSITE" id="PS50883"/>
    </source>
</evidence>
<dbReference type="Proteomes" id="UP000308828">
    <property type="component" value="Unassembled WGS sequence"/>
</dbReference>
<keyword evidence="1" id="KW-0812">Transmembrane</keyword>
<keyword evidence="1" id="KW-1133">Transmembrane helix</keyword>
<dbReference type="SMART" id="SM01080">
    <property type="entry name" value="CHASE2"/>
    <property type="match status" value="1"/>
</dbReference>
<evidence type="ECO:0000313" key="5">
    <source>
        <dbReference type="Proteomes" id="UP000308828"/>
    </source>
</evidence>
<dbReference type="OrthoDB" id="9814202at2"/>
<dbReference type="PROSITE" id="PS50883">
    <property type="entry name" value="EAL"/>
    <property type="match status" value="1"/>
</dbReference>
<dbReference type="Pfam" id="PF05226">
    <property type="entry name" value="CHASE2"/>
    <property type="match status" value="1"/>
</dbReference>
<organism evidence="4 5">
    <name type="scientific">Peteryoungia ipomoeae</name>
    <dbReference type="NCBI Taxonomy" id="1210932"/>
    <lineage>
        <taxon>Bacteria</taxon>
        <taxon>Pseudomonadati</taxon>
        <taxon>Pseudomonadota</taxon>
        <taxon>Alphaproteobacteria</taxon>
        <taxon>Hyphomicrobiales</taxon>
        <taxon>Rhizobiaceae</taxon>
        <taxon>Peteryoungia</taxon>
    </lineage>
</organism>
<keyword evidence="1" id="KW-0472">Membrane</keyword>
<dbReference type="EMBL" id="STGV01000003">
    <property type="protein sequence ID" value="THV23382.1"/>
    <property type="molecule type" value="Genomic_DNA"/>
</dbReference>
<dbReference type="InterPro" id="IPR000160">
    <property type="entry name" value="GGDEF_dom"/>
</dbReference>
<dbReference type="InterPro" id="IPR007890">
    <property type="entry name" value="CHASE2"/>
</dbReference>
<dbReference type="SUPFAM" id="SSF141868">
    <property type="entry name" value="EAL domain-like"/>
    <property type="match status" value="1"/>
</dbReference>
<dbReference type="SMART" id="SM00052">
    <property type="entry name" value="EAL"/>
    <property type="match status" value="1"/>
</dbReference>
<dbReference type="PANTHER" id="PTHR44757">
    <property type="entry name" value="DIGUANYLATE CYCLASE DGCP"/>
    <property type="match status" value="1"/>
</dbReference>
<dbReference type="InterPro" id="IPR001633">
    <property type="entry name" value="EAL_dom"/>
</dbReference>
<dbReference type="Gene3D" id="3.30.70.270">
    <property type="match status" value="1"/>
</dbReference>
<dbReference type="InterPro" id="IPR052155">
    <property type="entry name" value="Biofilm_reg_signaling"/>
</dbReference>
<dbReference type="PANTHER" id="PTHR44757:SF2">
    <property type="entry name" value="BIOFILM ARCHITECTURE MAINTENANCE PROTEIN MBAA"/>
    <property type="match status" value="1"/>
</dbReference>
<dbReference type="Pfam" id="PF00563">
    <property type="entry name" value="EAL"/>
    <property type="match status" value="1"/>
</dbReference>
<comment type="caution">
    <text evidence="4">The sequence shown here is derived from an EMBL/GenBank/DDBJ whole genome shotgun (WGS) entry which is preliminary data.</text>
</comment>
<gene>
    <name evidence="4" type="ORF">FAA97_12355</name>
</gene>
<evidence type="ECO:0000313" key="4">
    <source>
        <dbReference type="EMBL" id="THV23382.1"/>
    </source>
</evidence>
<keyword evidence="5" id="KW-1185">Reference proteome</keyword>
<dbReference type="AlphaFoldDB" id="A0A4S8P3C6"/>
<dbReference type="Pfam" id="PF00990">
    <property type="entry name" value="GGDEF"/>
    <property type="match status" value="1"/>
</dbReference>
<evidence type="ECO:0000259" key="3">
    <source>
        <dbReference type="PROSITE" id="PS50887"/>
    </source>
</evidence>
<dbReference type="InterPro" id="IPR029787">
    <property type="entry name" value="Nucleotide_cyclase"/>
</dbReference>
<feature type="domain" description="GGDEF" evidence="3">
    <location>
        <begin position="534"/>
        <end position="666"/>
    </location>
</feature>